<proteinExistence type="predicted"/>
<comment type="caution">
    <text evidence="2">The sequence shown here is derived from an EMBL/GenBank/DDBJ whole genome shotgun (WGS) entry which is preliminary data.</text>
</comment>
<keyword evidence="1" id="KW-0812">Transmembrane</keyword>
<gene>
    <name evidence="2" type="ORF">EVAR_48246_1</name>
</gene>
<feature type="transmembrane region" description="Helical" evidence="1">
    <location>
        <begin position="53"/>
        <end position="78"/>
    </location>
</feature>
<dbReference type="Proteomes" id="UP000299102">
    <property type="component" value="Unassembled WGS sequence"/>
</dbReference>
<keyword evidence="3" id="KW-1185">Reference proteome</keyword>
<keyword evidence="1" id="KW-1133">Transmembrane helix</keyword>
<evidence type="ECO:0000313" key="3">
    <source>
        <dbReference type="Proteomes" id="UP000299102"/>
    </source>
</evidence>
<evidence type="ECO:0000256" key="1">
    <source>
        <dbReference type="SAM" id="Phobius"/>
    </source>
</evidence>
<organism evidence="2 3">
    <name type="scientific">Eumeta variegata</name>
    <name type="common">Bagworm moth</name>
    <name type="synonym">Eumeta japonica</name>
    <dbReference type="NCBI Taxonomy" id="151549"/>
    <lineage>
        <taxon>Eukaryota</taxon>
        <taxon>Metazoa</taxon>
        <taxon>Ecdysozoa</taxon>
        <taxon>Arthropoda</taxon>
        <taxon>Hexapoda</taxon>
        <taxon>Insecta</taxon>
        <taxon>Pterygota</taxon>
        <taxon>Neoptera</taxon>
        <taxon>Endopterygota</taxon>
        <taxon>Lepidoptera</taxon>
        <taxon>Glossata</taxon>
        <taxon>Ditrysia</taxon>
        <taxon>Tineoidea</taxon>
        <taxon>Psychidae</taxon>
        <taxon>Oiketicinae</taxon>
        <taxon>Eumeta</taxon>
    </lineage>
</organism>
<reference evidence="2 3" key="1">
    <citation type="journal article" date="2019" name="Commun. Biol.">
        <title>The bagworm genome reveals a unique fibroin gene that provides high tensile strength.</title>
        <authorList>
            <person name="Kono N."/>
            <person name="Nakamura H."/>
            <person name="Ohtoshi R."/>
            <person name="Tomita M."/>
            <person name="Numata K."/>
            <person name="Arakawa K."/>
        </authorList>
    </citation>
    <scope>NUCLEOTIDE SEQUENCE [LARGE SCALE GENOMIC DNA]</scope>
</reference>
<keyword evidence="1" id="KW-0472">Membrane</keyword>
<name>A0A4C1YDL7_EUMVA</name>
<protein>
    <submittedName>
        <fullName evidence="2">Uncharacterized protein</fullName>
    </submittedName>
</protein>
<accession>A0A4C1YDL7</accession>
<evidence type="ECO:0000313" key="2">
    <source>
        <dbReference type="EMBL" id="GBP74196.1"/>
    </source>
</evidence>
<sequence>MVFVWCPLAVPPALTAAGSGRILLPPVAASTVVRPRSGRPHHRRVPGPLHLHLRLIIIDPFLSLNLVTIFLVNVLLIYEAYPFTLLSFLIEECGPRALLHADARRPSPRRLRPEPTSRVSSLIGRDRGRAGTFRF</sequence>
<dbReference type="AlphaFoldDB" id="A0A4C1YDL7"/>
<dbReference type="EMBL" id="BGZK01001198">
    <property type="protein sequence ID" value="GBP74196.1"/>
    <property type="molecule type" value="Genomic_DNA"/>
</dbReference>